<dbReference type="InterPro" id="IPR012341">
    <property type="entry name" value="6hp_glycosidase-like_sf"/>
</dbReference>
<keyword evidence="2" id="KW-0675">Receptor</keyword>
<dbReference type="Pfam" id="PF05147">
    <property type="entry name" value="LANC_like"/>
    <property type="match status" value="1"/>
</dbReference>
<feature type="binding site" evidence="1">
    <location>
        <position position="257"/>
    </location>
    <ligand>
        <name>Zn(2+)</name>
        <dbReference type="ChEBI" id="CHEBI:29105"/>
    </ligand>
</feature>
<keyword evidence="1" id="KW-0862">Zinc</keyword>
<dbReference type="SUPFAM" id="SSF158745">
    <property type="entry name" value="LanC-like"/>
    <property type="match status" value="1"/>
</dbReference>
<dbReference type="OrthoDB" id="10257263at2759"/>
<feature type="binding site" evidence="1">
    <location>
        <position position="305"/>
    </location>
    <ligand>
        <name>Zn(2+)</name>
        <dbReference type="ChEBI" id="CHEBI:29105"/>
    </ligand>
</feature>
<sequence length="382" mass="42875">MSLDTPRFIPTPTSLESYASFSHGENPVDRVKELLTQIVQAHPPLKAYTKEQCRGFFRGPTSLAYLLLRVHVFHPEIRIQNQSLQHWAAAYIAAEREAGDSAPCGLACESAAFWAVQTILDESKAPKLQEVLERLADEDDHPYELLFGYAGILYMIRAVESARPGTASQLDTAKVRIVEKTLGAGPLWTWRGKRYIGAVHGDIGILTQLILTDPKLAENPMIRGSLKRMLEVQRENGNWETKDDPGNTIYEGLTQFCHGAPGFVLSLVHLEKFFPDSKEEIGKALQLGREFIWKEGLLRKEPCLCHGALGNSLAFPPGKERDHFLAWSLPSKVAEEHERDRTHFAPEDGARLATFFDYLPSAAWTYMVCGEEIHGFILYTDV</sequence>
<gene>
    <name evidence="2" type="ORF">CNYM01_05751</name>
</gene>
<proteinExistence type="predicted"/>
<evidence type="ECO:0000256" key="1">
    <source>
        <dbReference type="PIRSR" id="PIRSR607822-1"/>
    </source>
</evidence>
<keyword evidence="3" id="KW-1185">Reference proteome</keyword>
<dbReference type="AlphaFoldDB" id="A0A135T1S4"/>
<evidence type="ECO:0000313" key="3">
    <source>
        <dbReference type="Proteomes" id="UP000070054"/>
    </source>
</evidence>
<feature type="binding site" evidence="1">
    <location>
        <position position="306"/>
    </location>
    <ligand>
        <name>Zn(2+)</name>
        <dbReference type="ChEBI" id="CHEBI:29105"/>
    </ligand>
</feature>
<protein>
    <submittedName>
        <fullName evidence="2">Abscisic acid ABA receptor</fullName>
    </submittedName>
</protein>
<dbReference type="Gene3D" id="1.50.10.10">
    <property type="match status" value="1"/>
</dbReference>
<reference evidence="2 3" key="1">
    <citation type="submission" date="2014-02" db="EMBL/GenBank/DDBJ databases">
        <title>The genome sequence of Colletotrichum nymphaeae SA-01.</title>
        <authorList>
            <person name="Baroncelli R."/>
            <person name="Thon M.R."/>
        </authorList>
    </citation>
    <scope>NUCLEOTIDE SEQUENCE [LARGE SCALE GENOMIC DNA]</scope>
    <source>
        <strain evidence="2 3">SA-01</strain>
    </source>
</reference>
<organism evidence="2 3">
    <name type="scientific">Colletotrichum nymphaeae SA-01</name>
    <dbReference type="NCBI Taxonomy" id="1460502"/>
    <lineage>
        <taxon>Eukaryota</taxon>
        <taxon>Fungi</taxon>
        <taxon>Dikarya</taxon>
        <taxon>Ascomycota</taxon>
        <taxon>Pezizomycotina</taxon>
        <taxon>Sordariomycetes</taxon>
        <taxon>Hypocreomycetidae</taxon>
        <taxon>Glomerellales</taxon>
        <taxon>Glomerellaceae</taxon>
        <taxon>Colletotrichum</taxon>
        <taxon>Colletotrichum acutatum species complex</taxon>
    </lineage>
</organism>
<dbReference type="InterPro" id="IPR007822">
    <property type="entry name" value="LANC-like"/>
</dbReference>
<dbReference type="GO" id="GO:0046872">
    <property type="term" value="F:metal ion binding"/>
    <property type="evidence" value="ECO:0007669"/>
    <property type="project" value="UniProtKB-KW"/>
</dbReference>
<dbReference type="PANTHER" id="PTHR12736">
    <property type="entry name" value="LANC-LIKE PROTEIN"/>
    <property type="match status" value="1"/>
</dbReference>
<dbReference type="GO" id="GO:0005975">
    <property type="term" value="P:carbohydrate metabolic process"/>
    <property type="evidence" value="ECO:0007669"/>
    <property type="project" value="InterPro"/>
</dbReference>
<dbReference type="GO" id="GO:0031179">
    <property type="term" value="P:peptide modification"/>
    <property type="evidence" value="ECO:0007669"/>
    <property type="project" value="InterPro"/>
</dbReference>
<dbReference type="GO" id="GO:0005886">
    <property type="term" value="C:plasma membrane"/>
    <property type="evidence" value="ECO:0007669"/>
    <property type="project" value="TreeGrafter"/>
</dbReference>
<dbReference type="CDD" id="cd04794">
    <property type="entry name" value="euk_LANCL"/>
    <property type="match status" value="1"/>
</dbReference>
<comment type="caution">
    <text evidence="2">The sequence shown here is derived from an EMBL/GenBank/DDBJ whole genome shotgun (WGS) entry which is preliminary data.</text>
</comment>
<accession>A0A135T1S4</accession>
<evidence type="ECO:0000313" key="2">
    <source>
        <dbReference type="EMBL" id="KXH42092.1"/>
    </source>
</evidence>
<name>A0A135T1S4_9PEZI</name>
<dbReference type="EMBL" id="JEMN01001265">
    <property type="protein sequence ID" value="KXH42092.1"/>
    <property type="molecule type" value="Genomic_DNA"/>
</dbReference>
<dbReference type="PRINTS" id="PR01950">
    <property type="entry name" value="LANCSUPER"/>
</dbReference>
<dbReference type="SMART" id="SM01260">
    <property type="entry name" value="LANC_like"/>
    <property type="match status" value="1"/>
</dbReference>
<dbReference type="Proteomes" id="UP000070054">
    <property type="component" value="Unassembled WGS sequence"/>
</dbReference>
<keyword evidence="1" id="KW-0479">Metal-binding</keyword>
<dbReference type="PANTHER" id="PTHR12736:SF7">
    <property type="entry name" value="LANC-LIKE PROTEIN 3"/>
    <property type="match status" value="1"/>
</dbReference>